<protein>
    <recommendedName>
        <fullName evidence="4">Peptide deformylase</fullName>
    </recommendedName>
</protein>
<evidence type="ECO:0008006" key="4">
    <source>
        <dbReference type="Google" id="ProtNLM"/>
    </source>
</evidence>
<proteinExistence type="inferred from homology"/>
<dbReference type="InterPro" id="IPR036821">
    <property type="entry name" value="Peptide_deformylase_sf"/>
</dbReference>
<organism evidence="2 3">
    <name type="scientific">Paractinoplanes deccanensis</name>
    <dbReference type="NCBI Taxonomy" id="113561"/>
    <lineage>
        <taxon>Bacteria</taxon>
        <taxon>Bacillati</taxon>
        <taxon>Actinomycetota</taxon>
        <taxon>Actinomycetes</taxon>
        <taxon>Micromonosporales</taxon>
        <taxon>Micromonosporaceae</taxon>
        <taxon>Paractinoplanes</taxon>
    </lineage>
</organism>
<evidence type="ECO:0000256" key="1">
    <source>
        <dbReference type="ARBA" id="ARBA00010759"/>
    </source>
</evidence>
<keyword evidence="3" id="KW-1185">Reference proteome</keyword>
<dbReference type="SUPFAM" id="SSF56420">
    <property type="entry name" value="Peptide deformylase"/>
    <property type="match status" value="1"/>
</dbReference>
<accession>A0ABQ3Y337</accession>
<dbReference type="Gene3D" id="3.90.45.10">
    <property type="entry name" value="Peptide deformylase"/>
    <property type="match status" value="1"/>
</dbReference>
<evidence type="ECO:0000313" key="2">
    <source>
        <dbReference type="EMBL" id="GID74409.1"/>
    </source>
</evidence>
<dbReference type="InterPro" id="IPR023635">
    <property type="entry name" value="Peptide_deformylase"/>
</dbReference>
<dbReference type="EMBL" id="BOMI01000059">
    <property type="protein sequence ID" value="GID74409.1"/>
    <property type="molecule type" value="Genomic_DNA"/>
</dbReference>
<evidence type="ECO:0000313" key="3">
    <source>
        <dbReference type="Proteomes" id="UP000609879"/>
    </source>
</evidence>
<name>A0ABQ3Y337_9ACTN</name>
<comment type="similarity">
    <text evidence="1">Belongs to the polypeptide deformylase family.</text>
</comment>
<dbReference type="Proteomes" id="UP000609879">
    <property type="component" value="Unassembled WGS sequence"/>
</dbReference>
<sequence length="47" mass="5326">MTGTGLLARCLQHEADHLDGILCIDRQDDAEHERLMATLRDTAWFEG</sequence>
<comment type="caution">
    <text evidence="2">The sequence shown here is derived from an EMBL/GenBank/DDBJ whole genome shotgun (WGS) entry which is preliminary data.</text>
</comment>
<reference evidence="2 3" key="1">
    <citation type="submission" date="2021-01" db="EMBL/GenBank/DDBJ databases">
        <title>Whole genome shotgun sequence of Actinoplanes deccanensis NBRC 13994.</title>
        <authorList>
            <person name="Komaki H."/>
            <person name="Tamura T."/>
        </authorList>
    </citation>
    <scope>NUCLEOTIDE SEQUENCE [LARGE SCALE GENOMIC DNA]</scope>
    <source>
        <strain evidence="2 3">NBRC 13994</strain>
    </source>
</reference>
<dbReference type="Pfam" id="PF01327">
    <property type="entry name" value="Pep_deformylase"/>
    <property type="match status" value="1"/>
</dbReference>
<gene>
    <name evidence="2" type="ORF">Ade02nite_30500</name>
</gene>